<sequence length="39" mass="4233">MIPLAVAFSAATNSYMSIQLLPSDFSRTTGILMYLSCFA</sequence>
<reference evidence="1" key="1">
    <citation type="journal article" date="2012" name="PLoS ONE">
        <title>Gene sets for utilization of primary and secondary nutrition supplies in the distal gut of endangered iberian lynx.</title>
        <authorList>
            <person name="Alcaide M."/>
            <person name="Messina E."/>
            <person name="Richter M."/>
            <person name="Bargiela R."/>
            <person name="Peplies J."/>
            <person name="Huws S.A."/>
            <person name="Newbold C.J."/>
            <person name="Golyshin P.N."/>
            <person name="Simon M.A."/>
            <person name="Lopez G."/>
            <person name="Yakimov M.M."/>
            <person name="Ferrer M."/>
        </authorList>
    </citation>
    <scope>NUCLEOTIDE SEQUENCE</scope>
</reference>
<protein>
    <submittedName>
        <fullName evidence="1">Uncharacterized protein</fullName>
    </submittedName>
</protein>
<organism evidence="1">
    <name type="scientific">gut metagenome</name>
    <dbReference type="NCBI Taxonomy" id="749906"/>
    <lineage>
        <taxon>unclassified sequences</taxon>
        <taxon>metagenomes</taxon>
        <taxon>organismal metagenomes</taxon>
    </lineage>
</organism>
<evidence type="ECO:0000313" key="1">
    <source>
        <dbReference type="EMBL" id="EJW95459.1"/>
    </source>
</evidence>
<comment type="caution">
    <text evidence="1">The sequence shown here is derived from an EMBL/GenBank/DDBJ whole genome shotgun (WGS) entry which is preliminary data.</text>
</comment>
<proteinExistence type="predicted"/>
<dbReference type="AlphaFoldDB" id="J9G7L8"/>
<name>J9G7L8_9ZZZZ</name>
<accession>J9G7L8</accession>
<dbReference type="EMBL" id="AMCI01005794">
    <property type="protein sequence ID" value="EJW95459.1"/>
    <property type="molecule type" value="Genomic_DNA"/>
</dbReference>
<gene>
    <name evidence="1" type="ORF">EVA_16431</name>
</gene>